<dbReference type="Proteomes" id="UP001200034">
    <property type="component" value="Unassembled WGS sequence"/>
</dbReference>
<feature type="non-terminal residue" evidence="2">
    <location>
        <position position="1"/>
    </location>
</feature>
<dbReference type="PROSITE" id="PS50181">
    <property type="entry name" value="FBOX"/>
    <property type="match status" value="1"/>
</dbReference>
<name>A0AAD4JYD1_9MUSC</name>
<feature type="non-terminal residue" evidence="2">
    <location>
        <position position="238"/>
    </location>
</feature>
<reference evidence="2" key="1">
    <citation type="journal article" date="2021" name="Mol. Ecol. Resour.">
        <title>Phylogenomic analyses of the genus Drosophila reveals genomic signals of climate adaptation.</title>
        <authorList>
            <person name="Li F."/>
            <person name="Rane R.V."/>
            <person name="Luria V."/>
            <person name="Xiong Z."/>
            <person name="Chen J."/>
            <person name="Li Z."/>
            <person name="Catullo R.A."/>
            <person name="Griffin P.C."/>
            <person name="Schiffer M."/>
            <person name="Pearce S."/>
            <person name="Lee S.F."/>
            <person name="McElroy K."/>
            <person name="Stocker A."/>
            <person name="Shirriffs J."/>
            <person name="Cockerell F."/>
            <person name="Coppin C."/>
            <person name="Sgro C.M."/>
            <person name="Karger A."/>
            <person name="Cain J.W."/>
            <person name="Weber J.A."/>
            <person name="Santpere G."/>
            <person name="Kirschner M.W."/>
            <person name="Hoffmann A.A."/>
            <person name="Oakeshott J.G."/>
            <person name="Zhang G."/>
        </authorList>
    </citation>
    <scope>NUCLEOTIDE SEQUENCE</scope>
    <source>
        <strain evidence="2">BGI-SZ-2011g</strain>
    </source>
</reference>
<sequence length="238" mass="27302">EQQQQEPEPLCLEYATLHTLPLHVRQLLSSYNGRSASSVELLTLLIYALALECGYVERHIYATKRAELKPVPAIGSFHIYNVRMLSQLLPKLQSANEATPLRLELRSLVEEHDESSESALLSHLMISALGSDLLIVTLGPVPPIVDCGYSVCLTVPRYVINVQLRPHQLRFRKLDELTLQLREKLYQPMRVQQLQRLKLYRNPTLLGLPEELYSRIFRHLSRNQLNIVANVNRQLCGY</sequence>
<organism evidence="2 3">
    <name type="scientific">Drosophila rubida</name>
    <dbReference type="NCBI Taxonomy" id="30044"/>
    <lineage>
        <taxon>Eukaryota</taxon>
        <taxon>Metazoa</taxon>
        <taxon>Ecdysozoa</taxon>
        <taxon>Arthropoda</taxon>
        <taxon>Hexapoda</taxon>
        <taxon>Insecta</taxon>
        <taxon>Pterygota</taxon>
        <taxon>Neoptera</taxon>
        <taxon>Endopterygota</taxon>
        <taxon>Diptera</taxon>
        <taxon>Brachycera</taxon>
        <taxon>Muscomorpha</taxon>
        <taxon>Ephydroidea</taxon>
        <taxon>Drosophilidae</taxon>
        <taxon>Drosophila</taxon>
    </lineage>
</organism>
<dbReference type="Gene3D" id="3.40.1000.30">
    <property type="match status" value="1"/>
</dbReference>
<dbReference type="InterPro" id="IPR001810">
    <property type="entry name" value="F-box_dom"/>
</dbReference>
<evidence type="ECO:0000313" key="2">
    <source>
        <dbReference type="EMBL" id="KAH8366268.1"/>
    </source>
</evidence>
<dbReference type="EMBL" id="JAJJHW010002774">
    <property type="protein sequence ID" value="KAH8366268.1"/>
    <property type="molecule type" value="Genomic_DNA"/>
</dbReference>
<comment type="caution">
    <text evidence="2">The sequence shown here is derived from an EMBL/GenBank/DDBJ whole genome shotgun (WGS) entry which is preliminary data.</text>
</comment>
<keyword evidence="3" id="KW-1185">Reference proteome</keyword>
<dbReference type="AlphaFoldDB" id="A0AAD4JYD1"/>
<feature type="domain" description="F-box" evidence="1">
    <location>
        <begin position="202"/>
        <end position="238"/>
    </location>
</feature>
<protein>
    <recommendedName>
        <fullName evidence="1">F-box domain-containing protein</fullName>
    </recommendedName>
</protein>
<accession>A0AAD4JYD1</accession>
<evidence type="ECO:0000259" key="1">
    <source>
        <dbReference type="PROSITE" id="PS50181"/>
    </source>
</evidence>
<proteinExistence type="predicted"/>
<evidence type="ECO:0000313" key="3">
    <source>
        <dbReference type="Proteomes" id="UP001200034"/>
    </source>
</evidence>
<gene>
    <name evidence="2" type="ORF">KR093_011385</name>
</gene>